<dbReference type="EMBL" id="WVTA01000008">
    <property type="protein sequence ID" value="KAK3208186.1"/>
    <property type="molecule type" value="Genomic_DNA"/>
</dbReference>
<name>A0AAN6LVS4_9PLEO</name>
<feature type="compositionally biased region" description="Polar residues" evidence="5">
    <location>
        <begin position="611"/>
        <end position="623"/>
    </location>
</feature>
<evidence type="ECO:0000256" key="5">
    <source>
        <dbReference type="SAM" id="MobiDB-lite"/>
    </source>
</evidence>
<dbReference type="Gene3D" id="3.40.1090.10">
    <property type="entry name" value="Cytosolic phospholipase A2 catalytic domain"/>
    <property type="match status" value="1"/>
</dbReference>
<feature type="compositionally biased region" description="Polar residues" evidence="5">
    <location>
        <begin position="667"/>
        <end position="678"/>
    </location>
</feature>
<feature type="domain" description="PNPLA" evidence="6">
    <location>
        <begin position="133"/>
        <end position="385"/>
    </location>
</feature>
<dbReference type="GO" id="GO:0047499">
    <property type="term" value="F:calcium-independent phospholipase A2 activity"/>
    <property type="evidence" value="ECO:0007669"/>
    <property type="project" value="TreeGrafter"/>
</dbReference>
<keyword evidence="1 4" id="KW-0378">Hydrolase</keyword>
<evidence type="ECO:0000256" key="1">
    <source>
        <dbReference type="ARBA" id="ARBA00022801"/>
    </source>
</evidence>
<dbReference type="GO" id="GO:0016020">
    <property type="term" value="C:membrane"/>
    <property type="evidence" value="ECO:0007669"/>
    <property type="project" value="TreeGrafter"/>
</dbReference>
<comment type="caution">
    <text evidence="7">The sequence shown here is derived from an EMBL/GenBank/DDBJ whole genome shotgun (WGS) entry which is preliminary data.</text>
</comment>
<feature type="region of interest" description="Disordered" evidence="5">
    <location>
        <begin position="602"/>
        <end position="633"/>
    </location>
</feature>
<feature type="active site" description="Nucleophile" evidence="4">
    <location>
        <position position="196"/>
    </location>
</feature>
<dbReference type="Pfam" id="PF01734">
    <property type="entry name" value="Patatin"/>
    <property type="match status" value="1"/>
</dbReference>
<keyword evidence="2 4" id="KW-0442">Lipid degradation</keyword>
<evidence type="ECO:0000313" key="7">
    <source>
        <dbReference type="EMBL" id="KAK3208186.1"/>
    </source>
</evidence>
<accession>A0AAN6LVS4</accession>
<dbReference type="GO" id="GO:0016042">
    <property type="term" value="P:lipid catabolic process"/>
    <property type="evidence" value="ECO:0007669"/>
    <property type="project" value="UniProtKB-UniRule"/>
</dbReference>
<evidence type="ECO:0000256" key="3">
    <source>
        <dbReference type="ARBA" id="ARBA00023098"/>
    </source>
</evidence>
<feature type="region of interest" description="Disordered" evidence="5">
    <location>
        <begin position="649"/>
        <end position="678"/>
    </location>
</feature>
<dbReference type="InterPro" id="IPR002641">
    <property type="entry name" value="PNPLA_dom"/>
</dbReference>
<dbReference type="AlphaFoldDB" id="A0AAN6LVS4"/>
<gene>
    <name evidence="7" type="ORF">GRF29_96g1697235</name>
</gene>
<proteinExistence type="predicted"/>
<dbReference type="PANTHER" id="PTHR24185:SF1">
    <property type="entry name" value="CALCIUM-INDEPENDENT PHOSPHOLIPASE A2-GAMMA"/>
    <property type="match status" value="1"/>
</dbReference>
<sequence>MAHAPGGPEAFRRREKGEGNDPFLRPRCFATTNLFHLHHAGFWNAGPPSDTPRAASIMTTASSASAADKTGHTWSVAVTEDNCWDDLILTLGKYRLQCSMLPRLDVNTHLPPKQFAPVATSPLSCILGPNTDWTTDGGGIRGYASLLILQRLMHEVAECERRLQRDEGRVPGSNRHIFNEDELLPCHYFDFMYGTSTGGLISVMLARLRMTIPQCLEIYRQVGNDLFGHRRNTLPLATKYHEKPLEKAVQAIVSQYCKQHENCDGDDWHPWSVTENKSAISLASSEYGQPDRICQSICLTATHSGMIDEAHLLRTYNHRYDPGIAPVWVTPYNEGISKLKIWEVTRATSAAPFFFKMLEADNGDGTRTGFKDGGIRENNPSYAAYNEHASLKGDDHEPALLLSIGTGRPNTKNDGFASVWPGPFNKLPFLPRISEKIAVLKNVLIKYTEGEDRHKMMRTIARGEHRWYKRLNVDEGLEDMPLDNWEKGIWTNPSTGITADVPGGKSLSRMENATYAYLDRKHAKAKAPLLEYAPPRVVLQQVAERLVRHRRLREATKNDNIRRWQTHMGQWLTGTLKEEDGFVAPRPPSIPGSRRGSLQKLFASTPKPRPSGNTTPVGSSASSVRGADEAEGVGDDTFVWASGVGAGEEGELPTYPVPTRRHVGGTDRTSCASPTIQPSGTGQITHLVIGGLDVTPCILP</sequence>
<evidence type="ECO:0000256" key="2">
    <source>
        <dbReference type="ARBA" id="ARBA00022963"/>
    </source>
</evidence>
<feature type="short sequence motif" description="GXGXXG" evidence="4">
    <location>
        <begin position="137"/>
        <end position="142"/>
    </location>
</feature>
<dbReference type="PANTHER" id="PTHR24185">
    <property type="entry name" value="CALCIUM-INDEPENDENT PHOSPHOLIPASE A2-GAMMA"/>
    <property type="match status" value="1"/>
</dbReference>
<feature type="active site" description="Proton acceptor" evidence="4">
    <location>
        <position position="372"/>
    </location>
</feature>
<evidence type="ECO:0000259" key="6">
    <source>
        <dbReference type="PROSITE" id="PS51635"/>
    </source>
</evidence>
<feature type="short sequence motif" description="GXSXG" evidence="4">
    <location>
        <begin position="194"/>
        <end position="198"/>
    </location>
</feature>
<organism evidence="7 8">
    <name type="scientific">Pseudopithomyces chartarum</name>
    <dbReference type="NCBI Taxonomy" id="1892770"/>
    <lineage>
        <taxon>Eukaryota</taxon>
        <taxon>Fungi</taxon>
        <taxon>Dikarya</taxon>
        <taxon>Ascomycota</taxon>
        <taxon>Pezizomycotina</taxon>
        <taxon>Dothideomycetes</taxon>
        <taxon>Pleosporomycetidae</taxon>
        <taxon>Pleosporales</taxon>
        <taxon>Massarineae</taxon>
        <taxon>Didymosphaeriaceae</taxon>
        <taxon>Pseudopithomyces</taxon>
    </lineage>
</organism>
<feature type="short sequence motif" description="DGA/G" evidence="4">
    <location>
        <begin position="372"/>
        <end position="374"/>
    </location>
</feature>
<keyword evidence="8" id="KW-1185">Reference proteome</keyword>
<dbReference type="PROSITE" id="PS51635">
    <property type="entry name" value="PNPLA"/>
    <property type="match status" value="1"/>
</dbReference>
<keyword evidence="3 4" id="KW-0443">Lipid metabolism</keyword>
<reference evidence="7 8" key="1">
    <citation type="submission" date="2021-02" db="EMBL/GenBank/DDBJ databases">
        <title>Genome assembly of Pseudopithomyces chartarum.</title>
        <authorList>
            <person name="Jauregui R."/>
            <person name="Singh J."/>
            <person name="Voisey C."/>
        </authorList>
    </citation>
    <scope>NUCLEOTIDE SEQUENCE [LARGE SCALE GENOMIC DNA]</scope>
    <source>
        <strain evidence="7 8">AGR01</strain>
    </source>
</reference>
<evidence type="ECO:0000256" key="4">
    <source>
        <dbReference type="PROSITE-ProRule" id="PRU01161"/>
    </source>
</evidence>
<dbReference type="SUPFAM" id="SSF52151">
    <property type="entry name" value="FabD/lysophospholipase-like"/>
    <property type="match status" value="1"/>
</dbReference>
<protein>
    <recommendedName>
        <fullName evidence="6">PNPLA domain-containing protein</fullName>
    </recommendedName>
</protein>
<evidence type="ECO:0000313" key="8">
    <source>
        <dbReference type="Proteomes" id="UP001280581"/>
    </source>
</evidence>
<dbReference type="Proteomes" id="UP001280581">
    <property type="component" value="Unassembled WGS sequence"/>
</dbReference>
<dbReference type="InterPro" id="IPR016035">
    <property type="entry name" value="Acyl_Trfase/lysoPLipase"/>
</dbReference>
<dbReference type="GO" id="GO:0046486">
    <property type="term" value="P:glycerolipid metabolic process"/>
    <property type="evidence" value="ECO:0007669"/>
    <property type="project" value="UniProtKB-ARBA"/>
</dbReference>
<dbReference type="GO" id="GO:0019369">
    <property type="term" value="P:arachidonate metabolic process"/>
    <property type="evidence" value="ECO:0007669"/>
    <property type="project" value="TreeGrafter"/>
</dbReference>